<organism evidence="1 2">
    <name type="scientific">Pocillopora meandrina</name>
    <dbReference type="NCBI Taxonomy" id="46732"/>
    <lineage>
        <taxon>Eukaryota</taxon>
        <taxon>Metazoa</taxon>
        <taxon>Cnidaria</taxon>
        <taxon>Anthozoa</taxon>
        <taxon>Hexacorallia</taxon>
        <taxon>Scleractinia</taxon>
        <taxon>Astrocoeniina</taxon>
        <taxon>Pocilloporidae</taxon>
        <taxon>Pocillopora</taxon>
    </lineage>
</organism>
<keyword evidence="2" id="KW-1185">Reference proteome</keyword>
<dbReference type="Proteomes" id="UP001159428">
    <property type="component" value="Unassembled WGS sequence"/>
</dbReference>
<proteinExistence type="predicted"/>
<accession>A0AAU9XGJ7</accession>
<protein>
    <submittedName>
        <fullName evidence="1">Uncharacterized protein</fullName>
    </submittedName>
</protein>
<reference evidence="1 2" key="1">
    <citation type="submission" date="2022-05" db="EMBL/GenBank/DDBJ databases">
        <authorList>
            <consortium name="Genoscope - CEA"/>
            <person name="William W."/>
        </authorList>
    </citation>
    <scope>NUCLEOTIDE SEQUENCE [LARGE SCALE GENOMIC DNA]</scope>
</reference>
<evidence type="ECO:0000313" key="1">
    <source>
        <dbReference type="EMBL" id="CAH3147029.1"/>
    </source>
</evidence>
<comment type="caution">
    <text evidence="1">The sequence shown here is derived from an EMBL/GenBank/DDBJ whole genome shotgun (WGS) entry which is preliminary data.</text>
</comment>
<name>A0AAU9XGJ7_9CNID</name>
<dbReference type="AlphaFoldDB" id="A0AAU9XGJ7"/>
<gene>
    <name evidence="1" type="ORF">PMEA_00023246</name>
</gene>
<dbReference type="EMBL" id="CALNXJ010000042">
    <property type="protein sequence ID" value="CAH3147029.1"/>
    <property type="molecule type" value="Genomic_DNA"/>
</dbReference>
<sequence>MDESSDQEEPEFWEDVLMEDLLCDVESRVPCPEPSGKQTRTQKLTALVQWLVYFILMWQSLCKLSDNGLEWLLQFLFQFFKVLSDLSGCEYLEELLTILPSSLYLLRKFASFDRDNFGKYAVCSKCSKLYDMKDCTEFDH</sequence>
<evidence type="ECO:0000313" key="2">
    <source>
        <dbReference type="Proteomes" id="UP001159428"/>
    </source>
</evidence>